<reference evidence="1" key="1">
    <citation type="submission" date="2015-12" db="EMBL/GenBank/DDBJ databases">
        <title>Gene expression during late stages of embryo sac development: a critical building block for successful pollen-pistil interactions.</title>
        <authorList>
            <person name="Liu Y."/>
            <person name="Joly V."/>
            <person name="Sabar M."/>
            <person name="Matton D.P."/>
        </authorList>
    </citation>
    <scope>NUCLEOTIDE SEQUENCE</scope>
</reference>
<protein>
    <submittedName>
        <fullName evidence="1">Putative ovule protein</fullName>
    </submittedName>
</protein>
<name>A0A0V0HB30_SOLCH</name>
<evidence type="ECO:0000313" key="1">
    <source>
        <dbReference type="EMBL" id="JAP17665.1"/>
    </source>
</evidence>
<accession>A0A0V0HB30</accession>
<sequence length="85" mass="10040">MLQYEPPSLLAFVVNMLYDKTRCYLCYMDPSYCLDFGVNVKREGVSYSFLISTWFETGWIMGLSLYRSPLKYQAFGYDEVPTREM</sequence>
<dbReference type="EMBL" id="GEDG01022239">
    <property type="protein sequence ID" value="JAP17665.1"/>
    <property type="molecule type" value="Transcribed_RNA"/>
</dbReference>
<proteinExistence type="predicted"/>
<dbReference type="AlphaFoldDB" id="A0A0V0HB30"/>
<organism evidence="1">
    <name type="scientific">Solanum chacoense</name>
    <name type="common">Chaco potato</name>
    <dbReference type="NCBI Taxonomy" id="4108"/>
    <lineage>
        <taxon>Eukaryota</taxon>
        <taxon>Viridiplantae</taxon>
        <taxon>Streptophyta</taxon>
        <taxon>Embryophyta</taxon>
        <taxon>Tracheophyta</taxon>
        <taxon>Spermatophyta</taxon>
        <taxon>Magnoliopsida</taxon>
        <taxon>eudicotyledons</taxon>
        <taxon>Gunneridae</taxon>
        <taxon>Pentapetalae</taxon>
        <taxon>asterids</taxon>
        <taxon>lamiids</taxon>
        <taxon>Solanales</taxon>
        <taxon>Solanaceae</taxon>
        <taxon>Solanoideae</taxon>
        <taxon>Solaneae</taxon>
        <taxon>Solanum</taxon>
    </lineage>
</organism>